<dbReference type="EMBL" id="AEJB01000690">
    <property type="protein sequence ID" value="ELP61331.1"/>
    <property type="molecule type" value="Genomic_DNA"/>
</dbReference>
<feature type="region of interest" description="Disordered" evidence="1">
    <location>
        <begin position="58"/>
        <end position="83"/>
    </location>
</feature>
<sequence length="83" mass="9541">MRPLPAEEAEHDQPAHQHRDSQRAPPRRRTRHTQYGNGQGCWPVQEGKLSRAAIRRRTSWISEEQDEEAPILARPSRGRASPP</sequence>
<dbReference type="Proteomes" id="UP000010931">
    <property type="component" value="Unassembled WGS sequence"/>
</dbReference>
<proteinExistence type="predicted"/>
<evidence type="ECO:0000313" key="3">
    <source>
        <dbReference type="Proteomes" id="UP000010931"/>
    </source>
</evidence>
<reference evidence="2 3" key="1">
    <citation type="journal article" date="2011" name="Plasmid">
        <title>Streptomyces turgidiscabies Car8 contains a modular pathogenicity island that shares virulence genes with other actinobacterial plant pathogens.</title>
        <authorList>
            <person name="Huguet-Tapia J.C."/>
            <person name="Badger J.H."/>
            <person name="Loria R."/>
            <person name="Pettis G.S."/>
        </authorList>
    </citation>
    <scope>NUCLEOTIDE SEQUENCE [LARGE SCALE GENOMIC DNA]</scope>
    <source>
        <strain evidence="2 3">Car8</strain>
    </source>
</reference>
<keyword evidence="3" id="KW-1185">Reference proteome</keyword>
<name>L7ERH9_STRT8</name>
<gene>
    <name evidence="2" type="ORF">STRTUCAR8_06892</name>
</gene>
<feature type="region of interest" description="Disordered" evidence="1">
    <location>
        <begin position="1"/>
        <end position="43"/>
    </location>
</feature>
<comment type="caution">
    <text evidence="2">The sequence shown here is derived from an EMBL/GenBank/DDBJ whole genome shotgun (WGS) entry which is preliminary data.</text>
</comment>
<feature type="compositionally biased region" description="Basic and acidic residues" evidence="1">
    <location>
        <begin position="11"/>
        <end position="22"/>
    </location>
</feature>
<dbReference type="AlphaFoldDB" id="L7ERH9"/>
<organism evidence="2 3">
    <name type="scientific">Streptomyces turgidiscabies (strain Car8)</name>
    <dbReference type="NCBI Taxonomy" id="698760"/>
    <lineage>
        <taxon>Bacteria</taxon>
        <taxon>Bacillati</taxon>
        <taxon>Actinomycetota</taxon>
        <taxon>Actinomycetes</taxon>
        <taxon>Kitasatosporales</taxon>
        <taxon>Streptomycetaceae</taxon>
        <taxon>Streptomyces</taxon>
    </lineage>
</organism>
<protein>
    <submittedName>
        <fullName evidence="2">Uncharacterized protein</fullName>
    </submittedName>
</protein>
<evidence type="ECO:0000313" key="2">
    <source>
        <dbReference type="EMBL" id="ELP61331.1"/>
    </source>
</evidence>
<evidence type="ECO:0000256" key="1">
    <source>
        <dbReference type="SAM" id="MobiDB-lite"/>
    </source>
</evidence>
<accession>L7ERH9</accession>